<dbReference type="Gene3D" id="2.70.40.10">
    <property type="match status" value="1"/>
</dbReference>
<dbReference type="NCBIfam" id="TIGR02274">
    <property type="entry name" value="dCTP_deam"/>
    <property type="match status" value="1"/>
</dbReference>
<keyword evidence="1" id="KW-0378">Hydrolase</keyword>
<protein>
    <submittedName>
        <fullName evidence="3">Uncharacterized protein</fullName>
    </submittedName>
</protein>
<dbReference type="Pfam" id="PF22769">
    <property type="entry name" value="DCD"/>
    <property type="match status" value="1"/>
</dbReference>
<reference evidence="3" key="1">
    <citation type="journal article" date="2014" name="Front. Microbiol.">
        <title>High frequency of phylogenetically diverse reductive dehalogenase-homologous genes in deep subseafloor sedimentary metagenomes.</title>
        <authorList>
            <person name="Kawai M."/>
            <person name="Futagami T."/>
            <person name="Toyoda A."/>
            <person name="Takaki Y."/>
            <person name="Nishi S."/>
            <person name="Hori S."/>
            <person name="Arai W."/>
            <person name="Tsubouchi T."/>
            <person name="Morono Y."/>
            <person name="Uchiyama I."/>
            <person name="Ito T."/>
            <person name="Fujiyama A."/>
            <person name="Inagaki F."/>
            <person name="Takami H."/>
        </authorList>
    </citation>
    <scope>NUCLEOTIDE SEQUENCE</scope>
    <source>
        <strain evidence="3">Expedition CK06-06</strain>
    </source>
</reference>
<dbReference type="PANTHER" id="PTHR42680">
    <property type="entry name" value="DCTP DEAMINASE"/>
    <property type="match status" value="1"/>
</dbReference>
<dbReference type="GO" id="GO:0006229">
    <property type="term" value="P:dUTP biosynthetic process"/>
    <property type="evidence" value="ECO:0007669"/>
    <property type="project" value="InterPro"/>
</dbReference>
<accession>X1G8T0</accession>
<dbReference type="InterPro" id="IPR011962">
    <property type="entry name" value="dCTP_deaminase"/>
</dbReference>
<dbReference type="SUPFAM" id="SSF51283">
    <property type="entry name" value="dUTPase-like"/>
    <property type="match status" value="1"/>
</dbReference>
<comment type="caution">
    <text evidence="3">The sequence shown here is derived from an EMBL/GenBank/DDBJ whole genome shotgun (WGS) entry which is preliminary data.</text>
</comment>
<proteinExistence type="predicted"/>
<evidence type="ECO:0000256" key="2">
    <source>
        <dbReference type="ARBA" id="ARBA00023080"/>
    </source>
</evidence>
<dbReference type="AlphaFoldDB" id="X1G8T0"/>
<dbReference type="GO" id="GO:0015949">
    <property type="term" value="P:nucleobase-containing small molecule interconversion"/>
    <property type="evidence" value="ECO:0007669"/>
    <property type="project" value="TreeGrafter"/>
</dbReference>
<dbReference type="CDD" id="cd07557">
    <property type="entry name" value="trimeric_dUTPase"/>
    <property type="match status" value="1"/>
</dbReference>
<feature type="non-terminal residue" evidence="3">
    <location>
        <position position="168"/>
    </location>
</feature>
<name>X1G8T0_9ZZZZ</name>
<evidence type="ECO:0000256" key="1">
    <source>
        <dbReference type="ARBA" id="ARBA00022801"/>
    </source>
</evidence>
<dbReference type="PANTHER" id="PTHR42680:SF3">
    <property type="entry name" value="DCTP DEAMINASE"/>
    <property type="match status" value="1"/>
</dbReference>
<gene>
    <name evidence="3" type="ORF">S03H2_13996</name>
</gene>
<sequence>MTVLTRDKIWERIFSKEKNRLVIIPIIDDEQVGFGTVDLRLGTSFLIIQNRRIDTIDPAKDFKNTISKYQERVVYPIGSTFILQPGQFVLGGTLEYLKIPSDLLGYVVGRSSWGRLGLVIETSPIVHPCFMGVLTFELSNLGKSPITMYPGSRIAQLSLHTCDIDTLL</sequence>
<dbReference type="EMBL" id="BARU01007097">
    <property type="protein sequence ID" value="GAH41235.1"/>
    <property type="molecule type" value="Genomic_DNA"/>
</dbReference>
<organism evidence="3">
    <name type="scientific">marine sediment metagenome</name>
    <dbReference type="NCBI Taxonomy" id="412755"/>
    <lineage>
        <taxon>unclassified sequences</taxon>
        <taxon>metagenomes</taxon>
        <taxon>ecological metagenomes</taxon>
    </lineage>
</organism>
<keyword evidence="2" id="KW-0546">Nucleotide metabolism</keyword>
<dbReference type="GO" id="GO:0008829">
    <property type="term" value="F:dCTP deaminase activity"/>
    <property type="evidence" value="ECO:0007669"/>
    <property type="project" value="InterPro"/>
</dbReference>
<evidence type="ECO:0000313" key="3">
    <source>
        <dbReference type="EMBL" id="GAH41235.1"/>
    </source>
</evidence>
<dbReference type="InterPro" id="IPR033704">
    <property type="entry name" value="dUTPase_trimeric"/>
</dbReference>
<dbReference type="InterPro" id="IPR036157">
    <property type="entry name" value="dUTPase-like_sf"/>
</dbReference>